<keyword evidence="3" id="KW-1185">Reference proteome</keyword>
<dbReference type="RefSeq" id="XP_044569784.1">
    <property type="nucleotide sequence ID" value="XM_044701360.1"/>
</dbReference>
<dbReference type="GeneID" id="68107328"/>
<dbReference type="OrthoDB" id="17718at2759"/>
<evidence type="ECO:0000256" key="1">
    <source>
        <dbReference type="SAM" id="SignalP"/>
    </source>
</evidence>
<accession>A0A6A5CCM6</accession>
<feature type="chain" id="PRO_5025673093" evidence="1">
    <location>
        <begin position="24"/>
        <end position="158"/>
    </location>
</feature>
<evidence type="ECO:0000313" key="3">
    <source>
        <dbReference type="Proteomes" id="UP000444721"/>
    </source>
</evidence>
<dbReference type="VEuPathDB" id="AmoebaDB:NF0011140"/>
<name>A0A6A5CCM6_NAEFO</name>
<dbReference type="Proteomes" id="UP000444721">
    <property type="component" value="Unassembled WGS sequence"/>
</dbReference>
<reference evidence="2 3" key="1">
    <citation type="journal article" date="2019" name="Sci. Rep.">
        <title>Nanopore sequencing improves the draft genome of the human pathogenic amoeba Naegleria fowleri.</title>
        <authorList>
            <person name="Liechti N."/>
            <person name="Schurch N."/>
            <person name="Bruggmann R."/>
            <person name="Wittwer M."/>
        </authorList>
    </citation>
    <scope>NUCLEOTIDE SEQUENCE [LARGE SCALE GENOMIC DNA]</scope>
    <source>
        <strain evidence="2 3">ATCC 30894</strain>
    </source>
</reference>
<dbReference type="PANTHER" id="PTHR38742:SF1">
    <property type="entry name" value="SECRETED PROTEIN C"/>
    <property type="match status" value="1"/>
</dbReference>
<keyword evidence="1" id="KW-0732">Signal</keyword>
<dbReference type="VEuPathDB" id="AmoebaDB:FDP41_000110"/>
<dbReference type="AlphaFoldDB" id="A0A6A5CCM6"/>
<proteinExistence type="predicted"/>
<feature type="signal peptide" evidence="1">
    <location>
        <begin position="1"/>
        <end position="23"/>
    </location>
</feature>
<organism evidence="2 3">
    <name type="scientific">Naegleria fowleri</name>
    <name type="common">Brain eating amoeba</name>
    <dbReference type="NCBI Taxonomy" id="5763"/>
    <lineage>
        <taxon>Eukaryota</taxon>
        <taxon>Discoba</taxon>
        <taxon>Heterolobosea</taxon>
        <taxon>Tetramitia</taxon>
        <taxon>Eutetramitia</taxon>
        <taxon>Vahlkampfiidae</taxon>
        <taxon>Naegleria</taxon>
    </lineage>
</organism>
<dbReference type="VEuPathDB" id="AmoebaDB:NfTy_025740"/>
<evidence type="ECO:0000313" key="2">
    <source>
        <dbReference type="EMBL" id="KAF0985071.1"/>
    </source>
</evidence>
<dbReference type="OMA" id="HEIVNIF"/>
<comment type="caution">
    <text evidence="2">The sequence shown here is derived from an EMBL/GenBank/DDBJ whole genome shotgun (WGS) entry which is preliminary data.</text>
</comment>
<dbReference type="PANTHER" id="PTHR38742">
    <property type="entry name" value="PROTEIN GP17"/>
    <property type="match status" value="1"/>
</dbReference>
<protein>
    <submittedName>
        <fullName evidence="2">Uncharacterized protein</fullName>
    </submittedName>
</protein>
<dbReference type="EMBL" id="VFQX01000001">
    <property type="protein sequence ID" value="KAF0985071.1"/>
    <property type="molecule type" value="Genomic_DNA"/>
</dbReference>
<dbReference type="CDD" id="cd22935">
    <property type="entry name" value="SctA-like"/>
    <property type="match status" value="1"/>
</dbReference>
<gene>
    <name evidence="2" type="ORF">FDP41_000110</name>
</gene>
<sequence length="158" mass="17375">MPASPAKSLPLNILAFVEGFALGIEADVGNVTECTKDVYITLNDFDDAFYSLEYGFKRINVKLIETGLREFGAGVKELAVALKGCNVNGIIEKIESLAAQLQSGPLGIVKVVVHELINIFHNEKDITNEFKKAIQYWKDKKYELCGVQVGKIVGVLLE</sequence>